<proteinExistence type="predicted"/>
<dbReference type="Proteomes" id="UP000887013">
    <property type="component" value="Unassembled WGS sequence"/>
</dbReference>
<name>A0A8X6Q625_NEPPI</name>
<keyword evidence="2" id="KW-1185">Reference proteome</keyword>
<accession>A0A8X6Q625</accession>
<dbReference type="EMBL" id="BMAW01123616">
    <property type="protein sequence ID" value="GFU04127.1"/>
    <property type="molecule type" value="Genomic_DNA"/>
</dbReference>
<protein>
    <submittedName>
        <fullName evidence="1">Uncharacterized protein</fullName>
    </submittedName>
</protein>
<organism evidence="1 2">
    <name type="scientific">Nephila pilipes</name>
    <name type="common">Giant wood spider</name>
    <name type="synonym">Nephila maculata</name>
    <dbReference type="NCBI Taxonomy" id="299642"/>
    <lineage>
        <taxon>Eukaryota</taxon>
        <taxon>Metazoa</taxon>
        <taxon>Ecdysozoa</taxon>
        <taxon>Arthropoda</taxon>
        <taxon>Chelicerata</taxon>
        <taxon>Arachnida</taxon>
        <taxon>Araneae</taxon>
        <taxon>Araneomorphae</taxon>
        <taxon>Entelegynae</taxon>
        <taxon>Araneoidea</taxon>
        <taxon>Nephilidae</taxon>
        <taxon>Nephila</taxon>
    </lineage>
</organism>
<evidence type="ECO:0000313" key="1">
    <source>
        <dbReference type="EMBL" id="GFU04127.1"/>
    </source>
</evidence>
<sequence>MTIRTMRTLYDFKYHSFFNPYPQVVSQQVQVYKPMEATIIFFPEKSMEENIGVMWPNETVNANRQRRRAFHSKWYVIRGHGWMMDLYIS</sequence>
<comment type="caution">
    <text evidence="1">The sequence shown here is derived from an EMBL/GenBank/DDBJ whole genome shotgun (WGS) entry which is preliminary data.</text>
</comment>
<evidence type="ECO:0000313" key="2">
    <source>
        <dbReference type="Proteomes" id="UP000887013"/>
    </source>
</evidence>
<gene>
    <name evidence="1" type="ORF">NPIL_387851</name>
</gene>
<reference evidence="1" key="1">
    <citation type="submission" date="2020-08" db="EMBL/GenBank/DDBJ databases">
        <title>Multicomponent nature underlies the extraordinary mechanical properties of spider dragline silk.</title>
        <authorList>
            <person name="Kono N."/>
            <person name="Nakamura H."/>
            <person name="Mori M."/>
            <person name="Yoshida Y."/>
            <person name="Ohtoshi R."/>
            <person name="Malay A.D."/>
            <person name="Moran D.A.P."/>
            <person name="Tomita M."/>
            <person name="Numata K."/>
            <person name="Arakawa K."/>
        </authorList>
    </citation>
    <scope>NUCLEOTIDE SEQUENCE</scope>
</reference>
<dbReference type="AlphaFoldDB" id="A0A8X6Q625"/>